<dbReference type="RefSeq" id="WP_029791633.1">
    <property type="nucleotide sequence ID" value="NZ_ATFJ01000032.1"/>
</dbReference>
<reference evidence="5 6" key="1">
    <citation type="submission" date="2016-07" db="EMBL/GenBank/DDBJ databases">
        <title>Developing Vibrio natriegens as a novel, fast-growing host for biotechnology.</title>
        <authorList>
            <person name="Weinstock M.T."/>
            <person name="Hesek E.D."/>
            <person name="Wilson C.M."/>
            <person name="Gibson D.G."/>
        </authorList>
    </citation>
    <scope>NUCLEOTIDE SEQUENCE [LARGE SCALE GENOMIC DNA]</scope>
    <source>
        <strain evidence="5 6">ATCC 14048</strain>
    </source>
</reference>
<keyword evidence="3" id="KW-0472">Membrane</keyword>
<dbReference type="SUPFAM" id="SSF55073">
    <property type="entry name" value="Nucleotide cyclase"/>
    <property type="match status" value="1"/>
</dbReference>
<gene>
    <name evidence="5" type="ORF">BA890_16020</name>
</gene>
<keyword evidence="3" id="KW-0812">Transmembrane</keyword>
<dbReference type="EC" id="2.7.7.65" evidence="1"/>
<sequence>MSSSLMTSSGFKFVFPIILLGLAISGMNSIIQMTKSNWGIAANLPYILLGCALLLCYSFKQGRESMVCLSMLVAYFIIQQRLQVPLTSGTALIELTMLATLLPISFLAVFLFSKDGANSKAMFVYVLMLAIFLLWSYITLRFHIKGRFEDWTNGILFIIPSISKLPFILVLYCLGIVGFLGILVLRTNKIIHAMTYSAMALASTTFIFFDVQYISSTMFTLAGLLMIVYSTSASHHLAFTDSLTLIPSRRALDLDFKDMDGKYTIAMLDVDHFKNFNDTYGHDTGDNVLKLVATLLMKTRGGAKAYRFGGEEFTILFKGKYAEDCLKELAEVHKSIANYKMVLRDSASRPDDNKQGQLNRGHGAKRRSVSITVSIGVADSRDASDPEEVLSLADEALYQAKDSGRNCIKCFRNEFRSRAS</sequence>
<feature type="transmembrane region" description="Helical" evidence="3">
    <location>
        <begin position="37"/>
        <end position="59"/>
    </location>
</feature>
<comment type="catalytic activity">
    <reaction evidence="2">
        <text>2 GTP = 3',3'-c-di-GMP + 2 diphosphate</text>
        <dbReference type="Rhea" id="RHEA:24898"/>
        <dbReference type="ChEBI" id="CHEBI:33019"/>
        <dbReference type="ChEBI" id="CHEBI:37565"/>
        <dbReference type="ChEBI" id="CHEBI:58805"/>
        <dbReference type="EC" id="2.7.7.65"/>
    </reaction>
</comment>
<evidence type="ECO:0000256" key="1">
    <source>
        <dbReference type="ARBA" id="ARBA00012528"/>
    </source>
</evidence>
<evidence type="ECO:0000259" key="4">
    <source>
        <dbReference type="PROSITE" id="PS50887"/>
    </source>
</evidence>
<feature type="domain" description="GGDEF" evidence="4">
    <location>
        <begin position="261"/>
        <end position="413"/>
    </location>
</feature>
<evidence type="ECO:0000313" key="6">
    <source>
        <dbReference type="Proteomes" id="UP000092741"/>
    </source>
</evidence>
<dbReference type="Pfam" id="PF00990">
    <property type="entry name" value="GGDEF"/>
    <property type="match status" value="2"/>
</dbReference>
<dbReference type="GeneID" id="70915227"/>
<feature type="transmembrane region" description="Helical" evidence="3">
    <location>
        <begin position="90"/>
        <end position="112"/>
    </location>
</feature>
<evidence type="ECO:0000256" key="2">
    <source>
        <dbReference type="ARBA" id="ARBA00034247"/>
    </source>
</evidence>
<dbReference type="GO" id="GO:1902201">
    <property type="term" value="P:negative regulation of bacterial-type flagellum-dependent cell motility"/>
    <property type="evidence" value="ECO:0007669"/>
    <property type="project" value="TreeGrafter"/>
</dbReference>
<organism evidence="5 6">
    <name type="scientific">Vibrio natriegens NBRC 15636 = ATCC 14048 = DSM 759</name>
    <dbReference type="NCBI Taxonomy" id="1219067"/>
    <lineage>
        <taxon>Bacteria</taxon>
        <taxon>Pseudomonadati</taxon>
        <taxon>Pseudomonadota</taxon>
        <taxon>Gammaproteobacteria</taxon>
        <taxon>Vibrionales</taxon>
        <taxon>Vibrionaceae</taxon>
        <taxon>Vibrio</taxon>
    </lineage>
</organism>
<dbReference type="PROSITE" id="PS50887">
    <property type="entry name" value="GGDEF"/>
    <property type="match status" value="1"/>
</dbReference>
<dbReference type="EMBL" id="CP016346">
    <property type="protein sequence ID" value="ANQ14264.1"/>
    <property type="molecule type" value="Genomic_DNA"/>
</dbReference>
<dbReference type="InterPro" id="IPR050469">
    <property type="entry name" value="Diguanylate_Cyclase"/>
</dbReference>
<dbReference type="AlphaFoldDB" id="A0AAN0Y5J6"/>
<dbReference type="GO" id="GO:0052621">
    <property type="term" value="F:diguanylate cyclase activity"/>
    <property type="evidence" value="ECO:0007669"/>
    <property type="project" value="UniProtKB-EC"/>
</dbReference>
<dbReference type="GO" id="GO:0005886">
    <property type="term" value="C:plasma membrane"/>
    <property type="evidence" value="ECO:0007669"/>
    <property type="project" value="TreeGrafter"/>
</dbReference>
<keyword evidence="3" id="KW-1133">Transmembrane helix</keyword>
<dbReference type="Proteomes" id="UP000092741">
    <property type="component" value="Chromosome 2"/>
</dbReference>
<accession>A0AAN0Y5J6</accession>
<dbReference type="InterPro" id="IPR043128">
    <property type="entry name" value="Rev_trsase/Diguanyl_cyclase"/>
</dbReference>
<dbReference type="KEGG" id="vna:PN96_20520"/>
<dbReference type="PANTHER" id="PTHR45138">
    <property type="entry name" value="REGULATORY COMPONENTS OF SENSORY TRANSDUCTION SYSTEM"/>
    <property type="match status" value="1"/>
</dbReference>
<dbReference type="PANTHER" id="PTHR45138:SF9">
    <property type="entry name" value="DIGUANYLATE CYCLASE DGCM-RELATED"/>
    <property type="match status" value="1"/>
</dbReference>
<dbReference type="CDD" id="cd01949">
    <property type="entry name" value="GGDEF"/>
    <property type="match status" value="1"/>
</dbReference>
<dbReference type="InterPro" id="IPR029787">
    <property type="entry name" value="Nucleotide_cyclase"/>
</dbReference>
<dbReference type="GO" id="GO:0043709">
    <property type="term" value="P:cell adhesion involved in single-species biofilm formation"/>
    <property type="evidence" value="ECO:0007669"/>
    <property type="project" value="TreeGrafter"/>
</dbReference>
<feature type="transmembrane region" description="Helical" evidence="3">
    <location>
        <begin position="12"/>
        <end position="31"/>
    </location>
</feature>
<proteinExistence type="predicted"/>
<dbReference type="SMART" id="SM00267">
    <property type="entry name" value="GGDEF"/>
    <property type="match status" value="1"/>
</dbReference>
<dbReference type="Gene3D" id="3.30.70.270">
    <property type="match status" value="1"/>
</dbReference>
<evidence type="ECO:0000256" key="3">
    <source>
        <dbReference type="SAM" id="Phobius"/>
    </source>
</evidence>
<keyword evidence="6" id="KW-1185">Reference proteome</keyword>
<feature type="transmembrane region" description="Helical" evidence="3">
    <location>
        <begin position="124"/>
        <end position="144"/>
    </location>
</feature>
<feature type="transmembrane region" description="Helical" evidence="3">
    <location>
        <begin position="164"/>
        <end position="185"/>
    </location>
</feature>
<dbReference type="NCBIfam" id="TIGR00254">
    <property type="entry name" value="GGDEF"/>
    <property type="match status" value="1"/>
</dbReference>
<name>A0AAN0Y5J6_VIBNA</name>
<dbReference type="InterPro" id="IPR000160">
    <property type="entry name" value="GGDEF_dom"/>
</dbReference>
<feature type="transmembrane region" description="Helical" evidence="3">
    <location>
        <begin position="206"/>
        <end position="229"/>
    </location>
</feature>
<evidence type="ECO:0000313" key="5">
    <source>
        <dbReference type="EMBL" id="ANQ14264.1"/>
    </source>
</evidence>
<protein>
    <recommendedName>
        <fullName evidence="1">diguanylate cyclase</fullName>
        <ecNumber evidence="1">2.7.7.65</ecNumber>
    </recommendedName>
</protein>